<feature type="domain" description="Response regulatory" evidence="4">
    <location>
        <begin position="10"/>
        <end position="127"/>
    </location>
</feature>
<evidence type="ECO:0000256" key="1">
    <source>
        <dbReference type="ARBA" id="ARBA00012528"/>
    </source>
</evidence>
<dbReference type="InterPro" id="IPR011006">
    <property type="entry name" value="CheY-like_superfamily"/>
</dbReference>
<dbReference type="SUPFAM" id="SSF52172">
    <property type="entry name" value="CheY-like"/>
    <property type="match status" value="1"/>
</dbReference>
<dbReference type="Gene3D" id="3.30.70.270">
    <property type="match status" value="1"/>
</dbReference>
<dbReference type="CDD" id="cd01949">
    <property type="entry name" value="GGDEF"/>
    <property type="match status" value="1"/>
</dbReference>
<dbReference type="GO" id="GO:0052621">
    <property type="term" value="F:diguanylate cyclase activity"/>
    <property type="evidence" value="ECO:0007669"/>
    <property type="project" value="UniProtKB-EC"/>
</dbReference>
<keyword evidence="6" id="KW-0808">Transferase</keyword>
<dbReference type="NCBIfam" id="TIGR00254">
    <property type="entry name" value="GGDEF"/>
    <property type="match status" value="1"/>
</dbReference>
<dbReference type="InterPro" id="IPR043128">
    <property type="entry name" value="Rev_trsase/Diguanyl_cyclase"/>
</dbReference>
<dbReference type="Pfam" id="PF00072">
    <property type="entry name" value="Response_reg"/>
    <property type="match status" value="1"/>
</dbReference>
<dbReference type="SUPFAM" id="SSF55073">
    <property type="entry name" value="Nucleotide cyclase"/>
    <property type="match status" value="1"/>
</dbReference>
<evidence type="ECO:0000313" key="7">
    <source>
        <dbReference type="Proteomes" id="UP001525968"/>
    </source>
</evidence>
<dbReference type="InterPro" id="IPR000160">
    <property type="entry name" value="GGDEF_dom"/>
</dbReference>
<dbReference type="PROSITE" id="PS50110">
    <property type="entry name" value="RESPONSE_REGULATORY"/>
    <property type="match status" value="1"/>
</dbReference>
<dbReference type="Gene3D" id="3.40.50.2300">
    <property type="match status" value="1"/>
</dbReference>
<comment type="catalytic activity">
    <reaction evidence="2">
        <text>2 GTP = 3',3'-c-di-GMP + 2 diphosphate</text>
        <dbReference type="Rhea" id="RHEA:24898"/>
        <dbReference type="ChEBI" id="CHEBI:33019"/>
        <dbReference type="ChEBI" id="CHEBI:37565"/>
        <dbReference type="ChEBI" id="CHEBI:58805"/>
        <dbReference type="EC" id="2.7.7.65"/>
    </reaction>
</comment>
<sequence length="306" mass="33757">MTTPADEHPTILVVDDERLNRAALAELLGQEYRVLLAKDGPSALAHAQREAQQLLLILLDVSMPGMSGYEVLRALRADERTAGIAVIFITGQSDDAAEEYGLSLGAADYVSKPVRPAIVRVRVRNQIHLAQQKRTLERLAQIDGLTGLANRRHFDDMLDRAHRRSRRTGSPLGLALIDIDHFKQYNDRYGHIQGDEALKAVARTLQAHARRPDDLAARFGGEEFALLVPGDEGLLQRMEDFRLAVLAQAIEHADSSTGPALTVSCGLVVAQHLEHLNTTDLLQKADSLLYTAKSQGRNRTSVWLQS</sequence>
<keyword evidence="3" id="KW-0597">Phosphoprotein</keyword>
<organism evidence="6 7">
    <name type="scientific">Acidovorax bellezanensis</name>
    <dbReference type="NCBI Taxonomy" id="2976702"/>
    <lineage>
        <taxon>Bacteria</taxon>
        <taxon>Pseudomonadati</taxon>
        <taxon>Pseudomonadota</taxon>
        <taxon>Betaproteobacteria</taxon>
        <taxon>Burkholderiales</taxon>
        <taxon>Comamonadaceae</taxon>
        <taxon>Acidovorax</taxon>
    </lineage>
</organism>
<evidence type="ECO:0000259" key="4">
    <source>
        <dbReference type="PROSITE" id="PS50110"/>
    </source>
</evidence>
<dbReference type="InterPro" id="IPR029787">
    <property type="entry name" value="Nucleotide_cyclase"/>
</dbReference>
<keyword evidence="6" id="KW-0548">Nucleotidyltransferase</keyword>
<evidence type="ECO:0000313" key="6">
    <source>
        <dbReference type="EMBL" id="MCT9810269.1"/>
    </source>
</evidence>
<dbReference type="SMART" id="SM00267">
    <property type="entry name" value="GGDEF"/>
    <property type="match status" value="1"/>
</dbReference>
<dbReference type="Pfam" id="PF00990">
    <property type="entry name" value="GGDEF"/>
    <property type="match status" value="1"/>
</dbReference>
<dbReference type="EMBL" id="JAODYH010000003">
    <property type="protein sequence ID" value="MCT9810269.1"/>
    <property type="molecule type" value="Genomic_DNA"/>
</dbReference>
<reference evidence="6 7" key="1">
    <citation type="submission" date="2022-09" db="EMBL/GenBank/DDBJ databases">
        <title>Draft genome of isolate Be4.</title>
        <authorList>
            <person name="Sanchez-Castro I."/>
            <person name="Martinez-Rodriguez P."/>
            <person name="Descostes M."/>
            <person name="Merroun M."/>
        </authorList>
    </citation>
    <scope>NUCLEOTIDE SEQUENCE [LARGE SCALE GENOMIC DNA]</scope>
    <source>
        <strain evidence="6 7">Be4</strain>
    </source>
</reference>
<comment type="caution">
    <text evidence="6">The sequence shown here is derived from an EMBL/GenBank/DDBJ whole genome shotgun (WGS) entry which is preliminary data.</text>
</comment>
<feature type="domain" description="GGDEF" evidence="5">
    <location>
        <begin position="170"/>
        <end position="305"/>
    </location>
</feature>
<dbReference type="RefSeq" id="WP_261499268.1">
    <property type="nucleotide sequence ID" value="NZ_JAODYH010000003.1"/>
</dbReference>
<dbReference type="EC" id="2.7.7.65" evidence="1"/>
<dbReference type="PANTHER" id="PTHR45138">
    <property type="entry name" value="REGULATORY COMPONENTS OF SENSORY TRANSDUCTION SYSTEM"/>
    <property type="match status" value="1"/>
</dbReference>
<dbReference type="Proteomes" id="UP001525968">
    <property type="component" value="Unassembled WGS sequence"/>
</dbReference>
<dbReference type="PANTHER" id="PTHR45138:SF9">
    <property type="entry name" value="DIGUANYLATE CYCLASE DGCM-RELATED"/>
    <property type="match status" value="1"/>
</dbReference>
<dbReference type="InterPro" id="IPR001789">
    <property type="entry name" value="Sig_transdc_resp-reg_receiver"/>
</dbReference>
<dbReference type="SMART" id="SM00448">
    <property type="entry name" value="REC"/>
    <property type="match status" value="1"/>
</dbReference>
<accession>A0ABT2PIH0</accession>
<dbReference type="InterPro" id="IPR050469">
    <property type="entry name" value="Diguanylate_Cyclase"/>
</dbReference>
<keyword evidence="7" id="KW-1185">Reference proteome</keyword>
<name>A0ABT2PIH0_9BURK</name>
<evidence type="ECO:0000256" key="3">
    <source>
        <dbReference type="PROSITE-ProRule" id="PRU00169"/>
    </source>
</evidence>
<feature type="modified residue" description="4-aspartylphosphate" evidence="3">
    <location>
        <position position="60"/>
    </location>
</feature>
<proteinExistence type="predicted"/>
<evidence type="ECO:0000256" key="2">
    <source>
        <dbReference type="ARBA" id="ARBA00034247"/>
    </source>
</evidence>
<gene>
    <name evidence="6" type="ORF">N0K08_06475</name>
</gene>
<protein>
    <recommendedName>
        <fullName evidence="1">diguanylate cyclase</fullName>
        <ecNumber evidence="1">2.7.7.65</ecNumber>
    </recommendedName>
</protein>
<evidence type="ECO:0000259" key="5">
    <source>
        <dbReference type="PROSITE" id="PS50887"/>
    </source>
</evidence>
<dbReference type="PROSITE" id="PS50887">
    <property type="entry name" value="GGDEF"/>
    <property type="match status" value="1"/>
</dbReference>